<gene>
    <name evidence="2" type="ORF">ENK44_09880</name>
</gene>
<comment type="caution">
    <text evidence="2">The sequence shown here is derived from an EMBL/GenBank/DDBJ whole genome shotgun (WGS) entry which is preliminary data.</text>
</comment>
<keyword evidence="1" id="KW-0732">Signal</keyword>
<feature type="chain" id="PRO_5030723323" description="DUF4140 domain-containing protein" evidence="1">
    <location>
        <begin position="24"/>
        <end position="110"/>
    </location>
</feature>
<organism evidence="2">
    <name type="scientific">Caldithrix abyssi</name>
    <dbReference type="NCBI Taxonomy" id="187145"/>
    <lineage>
        <taxon>Bacteria</taxon>
        <taxon>Pseudomonadati</taxon>
        <taxon>Calditrichota</taxon>
        <taxon>Calditrichia</taxon>
        <taxon>Calditrichales</taxon>
        <taxon>Calditrichaceae</taxon>
        <taxon>Caldithrix</taxon>
    </lineage>
</organism>
<dbReference type="Proteomes" id="UP000885779">
    <property type="component" value="Unassembled WGS sequence"/>
</dbReference>
<proteinExistence type="predicted"/>
<sequence>MLTIKKLSFIVVFVLSFSATMYAQQADTTAAPADENQIIELGVSEIKVKVEAPQVTLFSDRLEPEFDEVHLEKSFFREIVGQGEQLKFDRRDVEQLSDRIDINRLLKKAR</sequence>
<accession>A0A7V4U0Z6</accession>
<dbReference type="AlphaFoldDB" id="A0A7V4U0Z6"/>
<evidence type="ECO:0000313" key="2">
    <source>
        <dbReference type="EMBL" id="HGY56001.1"/>
    </source>
</evidence>
<protein>
    <recommendedName>
        <fullName evidence="3">DUF4140 domain-containing protein</fullName>
    </recommendedName>
</protein>
<feature type="signal peptide" evidence="1">
    <location>
        <begin position="1"/>
        <end position="23"/>
    </location>
</feature>
<dbReference type="EMBL" id="DRQG01000091">
    <property type="protein sequence ID" value="HGY56001.1"/>
    <property type="molecule type" value="Genomic_DNA"/>
</dbReference>
<name>A0A7V4U0Z6_CALAY</name>
<reference evidence="2" key="1">
    <citation type="journal article" date="2020" name="mSystems">
        <title>Genome- and Community-Level Interaction Insights into Carbon Utilization and Element Cycling Functions of Hydrothermarchaeota in Hydrothermal Sediment.</title>
        <authorList>
            <person name="Zhou Z."/>
            <person name="Liu Y."/>
            <person name="Xu W."/>
            <person name="Pan J."/>
            <person name="Luo Z.H."/>
            <person name="Li M."/>
        </authorList>
    </citation>
    <scope>NUCLEOTIDE SEQUENCE [LARGE SCALE GENOMIC DNA]</scope>
    <source>
        <strain evidence="2">HyVt-577</strain>
    </source>
</reference>
<evidence type="ECO:0008006" key="3">
    <source>
        <dbReference type="Google" id="ProtNLM"/>
    </source>
</evidence>
<evidence type="ECO:0000256" key="1">
    <source>
        <dbReference type="SAM" id="SignalP"/>
    </source>
</evidence>